<evidence type="ECO:0000256" key="1">
    <source>
        <dbReference type="SAM" id="MobiDB-lite"/>
    </source>
</evidence>
<proteinExistence type="predicted"/>
<accession>A0A4C1SVP6</accession>
<organism evidence="2 3">
    <name type="scientific">Eumeta variegata</name>
    <name type="common">Bagworm moth</name>
    <name type="synonym">Eumeta japonica</name>
    <dbReference type="NCBI Taxonomy" id="151549"/>
    <lineage>
        <taxon>Eukaryota</taxon>
        <taxon>Metazoa</taxon>
        <taxon>Ecdysozoa</taxon>
        <taxon>Arthropoda</taxon>
        <taxon>Hexapoda</taxon>
        <taxon>Insecta</taxon>
        <taxon>Pterygota</taxon>
        <taxon>Neoptera</taxon>
        <taxon>Endopterygota</taxon>
        <taxon>Lepidoptera</taxon>
        <taxon>Glossata</taxon>
        <taxon>Ditrysia</taxon>
        <taxon>Tineoidea</taxon>
        <taxon>Psychidae</taxon>
        <taxon>Oiketicinae</taxon>
        <taxon>Eumeta</taxon>
    </lineage>
</organism>
<keyword evidence="3" id="KW-1185">Reference proteome</keyword>
<dbReference type="Proteomes" id="UP000299102">
    <property type="component" value="Unassembled WGS sequence"/>
</dbReference>
<comment type="caution">
    <text evidence="2">The sequence shown here is derived from an EMBL/GenBank/DDBJ whole genome shotgun (WGS) entry which is preliminary data.</text>
</comment>
<feature type="region of interest" description="Disordered" evidence="1">
    <location>
        <begin position="60"/>
        <end position="79"/>
    </location>
</feature>
<protein>
    <submittedName>
        <fullName evidence="2">Uncharacterized protein</fullName>
    </submittedName>
</protein>
<name>A0A4C1SVP6_EUMVA</name>
<dbReference type="OrthoDB" id="10048995at2759"/>
<dbReference type="AlphaFoldDB" id="A0A4C1SVP6"/>
<sequence>MRVSMGGGDHLPSGGLMLVGPSIVLQKSVSGNNFQAHSLSWSRTGERPPGATLQAKIWMPEDPRNFANSGNGFGKDELR</sequence>
<dbReference type="EMBL" id="BGZK01004013">
    <property type="protein sequence ID" value="GBP06303.1"/>
    <property type="molecule type" value="Genomic_DNA"/>
</dbReference>
<gene>
    <name evidence="2" type="ORF">EVAR_71545_1</name>
</gene>
<reference evidence="2 3" key="1">
    <citation type="journal article" date="2019" name="Commun. Biol.">
        <title>The bagworm genome reveals a unique fibroin gene that provides high tensile strength.</title>
        <authorList>
            <person name="Kono N."/>
            <person name="Nakamura H."/>
            <person name="Ohtoshi R."/>
            <person name="Tomita M."/>
            <person name="Numata K."/>
            <person name="Arakawa K."/>
        </authorList>
    </citation>
    <scope>NUCLEOTIDE SEQUENCE [LARGE SCALE GENOMIC DNA]</scope>
</reference>
<evidence type="ECO:0000313" key="3">
    <source>
        <dbReference type="Proteomes" id="UP000299102"/>
    </source>
</evidence>
<evidence type="ECO:0000313" key="2">
    <source>
        <dbReference type="EMBL" id="GBP06303.1"/>
    </source>
</evidence>